<dbReference type="InterPro" id="IPR027417">
    <property type="entry name" value="P-loop_NTPase"/>
</dbReference>
<name>A0A4Q8AM74_9MICO</name>
<sequence>MVGRRWNIELADSSVEYAQSFNREWVDVTVDTTELTPAAVVGILLARVEAVVESAGKIPGPERTTHPSIDVAVTVITGAGGVGLSTVGFLTFLQGMWGGERVGYVDCHQVGFIGADSRSTDIAPMKARNASAIAAVMARHGVEHVVITADPATSRFLVEIAHPARVFWLDASDPTIESRHQARGVGGGPPLAGDHRFGLDRNAMSASVAAAVVEAHDESIRPQGHVLIGTDHTSAEDVASQITASRRG</sequence>
<dbReference type="Gene3D" id="3.40.50.300">
    <property type="entry name" value="P-loop containing nucleotide triphosphate hydrolases"/>
    <property type="match status" value="1"/>
</dbReference>
<dbReference type="Proteomes" id="UP000291483">
    <property type="component" value="Unassembled WGS sequence"/>
</dbReference>
<reference evidence="1 2" key="1">
    <citation type="submission" date="2019-02" db="EMBL/GenBank/DDBJ databases">
        <title>Sequencing the genomes of 1000 actinobacteria strains.</title>
        <authorList>
            <person name="Klenk H.-P."/>
        </authorList>
    </citation>
    <scope>NUCLEOTIDE SEQUENCE [LARGE SCALE GENOMIC DNA]</scope>
    <source>
        <strain evidence="1 2">DSM 18319</strain>
    </source>
</reference>
<proteinExistence type="predicted"/>
<evidence type="ECO:0000313" key="1">
    <source>
        <dbReference type="EMBL" id="RZU65664.1"/>
    </source>
</evidence>
<organism evidence="1 2">
    <name type="scientific">Microterricola gilva</name>
    <dbReference type="NCBI Taxonomy" id="393267"/>
    <lineage>
        <taxon>Bacteria</taxon>
        <taxon>Bacillati</taxon>
        <taxon>Actinomycetota</taxon>
        <taxon>Actinomycetes</taxon>
        <taxon>Micrococcales</taxon>
        <taxon>Microbacteriaceae</taxon>
        <taxon>Microterricola</taxon>
    </lineage>
</organism>
<dbReference type="EMBL" id="SHLC01000001">
    <property type="protein sequence ID" value="RZU65664.1"/>
    <property type="molecule type" value="Genomic_DNA"/>
</dbReference>
<dbReference type="AlphaFoldDB" id="A0A4Q8AM74"/>
<comment type="caution">
    <text evidence="1">The sequence shown here is derived from an EMBL/GenBank/DDBJ whole genome shotgun (WGS) entry which is preliminary data.</text>
</comment>
<protein>
    <submittedName>
        <fullName evidence="1">Uncharacterized protein</fullName>
    </submittedName>
</protein>
<accession>A0A4Q8AM74</accession>
<evidence type="ECO:0000313" key="2">
    <source>
        <dbReference type="Proteomes" id="UP000291483"/>
    </source>
</evidence>
<gene>
    <name evidence="1" type="ORF">EV379_1998</name>
</gene>
<keyword evidence="2" id="KW-1185">Reference proteome</keyword>